<dbReference type="RefSeq" id="WP_114647955.1">
    <property type="nucleotide sequence ID" value="NZ_UFTD01000001.1"/>
</dbReference>
<protein>
    <recommendedName>
        <fullName evidence="3">Phage related protein</fullName>
    </recommendedName>
</protein>
<dbReference type="AlphaFoldDB" id="A0A336NA93"/>
<dbReference type="InterPro" id="IPR011004">
    <property type="entry name" value="Trimer_LpxA-like_sf"/>
</dbReference>
<sequence length="139" mass="15856">MCKKYELTSEIKKIKHALTRNIINLYRIKALKDFDDIKAGSLGGFIEKEVNLSHDGNCWVYDEACVYGHARVYDDAKIRHFSQVCGQVYGNAKISYCATIWGRAYGNAKINKKSKVRLVPKNCEVYEGDKLVNITDKTE</sequence>
<dbReference type="EMBL" id="UFTD01000001">
    <property type="protein sequence ID" value="SSZ38975.1"/>
    <property type="molecule type" value="Genomic_DNA"/>
</dbReference>
<accession>A0A336NA93</accession>
<proteinExistence type="predicted"/>
<reference evidence="1 2" key="1">
    <citation type="submission" date="2018-06" db="EMBL/GenBank/DDBJ databases">
        <authorList>
            <consortium name="Pathogen Informatics"/>
            <person name="Doyle S."/>
        </authorList>
    </citation>
    <scope>NUCLEOTIDE SEQUENCE [LARGE SCALE GENOMIC DNA]</scope>
    <source>
        <strain evidence="1 2">NCTC12860</strain>
    </source>
</reference>
<organism evidence="1 2">
    <name type="scientific">Bartonella grahamii</name>
    <dbReference type="NCBI Taxonomy" id="33045"/>
    <lineage>
        <taxon>Bacteria</taxon>
        <taxon>Pseudomonadati</taxon>
        <taxon>Pseudomonadota</taxon>
        <taxon>Alphaproteobacteria</taxon>
        <taxon>Hyphomicrobiales</taxon>
        <taxon>Bartonellaceae</taxon>
        <taxon>Bartonella</taxon>
    </lineage>
</organism>
<dbReference type="Proteomes" id="UP000253846">
    <property type="component" value="Unassembled WGS sequence"/>
</dbReference>
<dbReference type="SUPFAM" id="SSF51161">
    <property type="entry name" value="Trimeric LpxA-like enzymes"/>
    <property type="match status" value="1"/>
</dbReference>
<evidence type="ECO:0008006" key="3">
    <source>
        <dbReference type="Google" id="ProtNLM"/>
    </source>
</evidence>
<name>A0A336NA93_BARGR</name>
<evidence type="ECO:0000313" key="2">
    <source>
        <dbReference type="Proteomes" id="UP000253846"/>
    </source>
</evidence>
<gene>
    <name evidence="1" type="ORF">NCTC12860_00162</name>
</gene>
<evidence type="ECO:0000313" key="1">
    <source>
        <dbReference type="EMBL" id="SSZ38975.1"/>
    </source>
</evidence>